<dbReference type="EMBL" id="ML977162">
    <property type="protein sequence ID" value="KAF1985334.1"/>
    <property type="molecule type" value="Genomic_DNA"/>
</dbReference>
<feature type="region of interest" description="Disordered" evidence="1">
    <location>
        <begin position="81"/>
        <end position="130"/>
    </location>
</feature>
<dbReference type="EMBL" id="ML977153">
    <property type="protein sequence ID" value="KAF1987368.1"/>
    <property type="molecule type" value="Genomic_DNA"/>
</dbReference>
<gene>
    <name evidence="2" type="ORF">K402DRAFT_106792</name>
    <name evidence="3" type="ORF">K402DRAFT_59092</name>
</gene>
<proteinExistence type="predicted"/>
<evidence type="ECO:0000313" key="4">
    <source>
        <dbReference type="Proteomes" id="UP000800041"/>
    </source>
</evidence>
<dbReference type="AlphaFoldDB" id="A0A6G1GWZ3"/>
<feature type="region of interest" description="Disordered" evidence="1">
    <location>
        <begin position="1"/>
        <end position="25"/>
    </location>
</feature>
<protein>
    <submittedName>
        <fullName evidence="2">Uncharacterized protein</fullName>
    </submittedName>
</protein>
<dbReference type="Proteomes" id="UP000800041">
    <property type="component" value="Unassembled WGS sequence"/>
</dbReference>
<name>A0A6G1GWZ3_9PEZI</name>
<evidence type="ECO:0000313" key="2">
    <source>
        <dbReference type="EMBL" id="KAF1985334.1"/>
    </source>
</evidence>
<keyword evidence="4" id="KW-1185">Reference proteome</keyword>
<feature type="compositionally biased region" description="Polar residues" evidence="1">
    <location>
        <begin position="1"/>
        <end position="12"/>
    </location>
</feature>
<evidence type="ECO:0000313" key="3">
    <source>
        <dbReference type="EMBL" id="KAF1987368.1"/>
    </source>
</evidence>
<organism evidence="2 4">
    <name type="scientific">Aulographum hederae CBS 113979</name>
    <dbReference type="NCBI Taxonomy" id="1176131"/>
    <lineage>
        <taxon>Eukaryota</taxon>
        <taxon>Fungi</taxon>
        <taxon>Dikarya</taxon>
        <taxon>Ascomycota</taxon>
        <taxon>Pezizomycotina</taxon>
        <taxon>Dothideomycetes</taxon>
        <taxon>Pleosporomycetidae</taxon>
        <taxon>Aulographales</taxon>
        <taxon>Aulographaceae</taxon>
    </lineage>
</organism>
<reference evidence="2" key="1">
    <citation type="journal article" date="2020" name="Stud. Mycol.">
        <title>101 Dothideomycetes genomes: a test case for predicting lifestyles and emergence of pathogens.</title>
        <authorList>
            <person name="Haridas S."/>
            <person name="Albert R."/>
            <person name="Binder M."/>
            <person name="Bloem J."/>
            <person name="Labutti K."/>
            <person name="Salamov A."/>
            <person name="Andreopoulos B."/>
            <person name="Baker S."/>
            <person name="Barry K."/>
            <person name="Bills G."/>
            <person name="Bluhm B."/>
            <person name="Cannon C."/>
            <person name="Castanera R."/>
            <person name="Culley D."/>
            <person name="Daum C."/>
            <person name="Ezra D."/>
            <person name="Gonzalez J."/>
            <person name="Henrissat B."/>
            <person name="Kuo A."/>
            <person name="Liang C."/>
            <person name="Lipzen A."/>
            <person name="Lutzoni F."/>
            <person name="Magnuson J."/>
            <person name="Mondo S."/>
            <person name="Nolan M."/>
            <person name="Ohm R."/>
            <person name="Pangilinan J."/>
            <person name="Park H.-J."/>
            <person name="Ramirez L."/>
            <person name="Alfaro M."/>
            <person name="Sun H."/>
            <person name="Tritt A."/>
            <person name="Yoshinaga Y."/>
            <person name="Zwiers L.-H."/>
            <person name="Turgeon B."/>
            <person name="Goodwin S."/>
            <person name="Spatafora J."/>
            <person name="Crous P."/>
            <person name="Grigoriev I."/>
        </authorList>
    </citation>
    <scope>NUCLEOTIDE SEQUENCE</scope>
    <source>
        <strain evidence="2">CBS 113979</strain>
    </source>
</reference>
<evidence type="ECO:0000256" key="1">
    <source>
        <dbReference type="SAM" id="MobiDB-lite"/>
    </source>
</evidence>
<sequence length="130" mass="14573">MSTQAHQSGQRNPEQRGIGHDQMGPRPFCHGSGHVMWSRDIWDTCAWHLHIWRCLYSAGRDRALPFIDRLLPLFYALEHSDSLPNSRGPPPICTQQRSIRNDGRIQRPTSPGSPAVDRRAASTRAAPSGP</sequence>
<accession>A0A6G1GWZ3</accession>